<feature type="transmembrane region" description="Helical" evidence="6">
    <location>
        <begin position="746"/>
        <end position="768"/>
    </location>
</feature>
<evidence type="ECO:0000256" key="4">
    <source>
        <dbReference type="ARBA" id="ARBA00022989"/>
    </source>
</evidence>
<sequence>MDTRTAVRRWVDDLALGVRLAVGGSRNSWARLSLTAVGIGIGVAVLLLAASFLNIKDDHDARRSGRAVPTAAQQPVPGLDPLVAVRTSTEFRGQSVQGVLLQSTGGRTALPPGVGVLPKAGEFLVSPALNKLLDSAEGELLRPRFDGPRRLIAGAGLVGPHELFFYAGVADLSWAGDARAVYSFGEAKSPRELEPLLLLLVLVGACTMLIPVVVFIATSTRLAAAARDRRLAALRLVGADAAQTRRVAAGETLIGAVLGVLLGGAVFLLGRQLVELVELWGTSIFAADVRPSLWLVALIALGVPVLAVAVSMAALRNTLVDPLGSVRQARPITRRLAWRLVPLLLGGGLLAVQAGGLIDQTGSGTSGRAIVVIAAGVMLLLVSIPLLLPWAIEKTVGYFRGGHPAWQLAVRRMQLDSGTSARVIGGLAVVLAGGIALQTVLMTAQREFPPADRPSDAARLLVSVRSGAIDPPAVLGQLSRAPGLLSVTGIASTLARGPGVNDFYSIVLADCAELSRQTDITDCGPGKAWRVAPNPGTSDPSPPPVPGQQLMIDVDGTGRGPAWQPNWTVPAKLGPAKARVGSEYSLGASILLPTGGLPPELAKQLYLSAYLRIDPAQPDAAEHVRNVLGPYNWRASVHPQYNDNSYNRERAQSYGTVRRGVLIGVLVALLLAAASLLVIGFEQVRERRRPLAVLSANGVPRRTLAGSVLWQNAVPVLLAAVVSAGAGIGLGALLLRTVNRPLLLDWTSVGVSAGAAVLAALVVSLLTLPSVLRAMRPEGLRAE</sequence>
<feature type="domain" description="ABC3 transporter permease C-terminal" evidence="7">
    <location>
        <begin position="664"/>
        <end position="772"/>
    </location>
</feature>
<dbReference type="RefSeq" id="WP_185000649.1">
    <property type="nucleotide sequence ID" value="NZ_BAAAUI010000003.1"/>
</dbReference>
<comment type="subcellular location">
    <subcellularLocation>
        <location evidence="1">Cell membrane</location>
        <topology evidence="1">Multi-pass membrane protein</topology>
    </subcellularLocation>
</comment>
<dbReference type="EMBL" id="JACHMH010000001">
    <property type="protein sequence ID" value="MBB4674542.1"/>
    <property type="molecule type" value="Genomic_DNA"/>
</dbReference>
<dbReference type="GO" id="GO:0005886">
    <property type="term" value="C:plasma membrane"/>
    <property type="evidence" value="ECO:0007669"/>
    <property type="project" value="UniProtKB-SubCell"/>
</dbReference>
<evidence type="ECO:0000313" key="8">
    <source>
        <dbReference type="EMBL" id="MBB4674542.1"/>
    </source>
</evidence>
<dbReference type="AlphaFoldDB" id="A0A7W7FQV4"/>
<keyword evidence="3 6" id="KW-0812">Transmembrane</keyword>
<feature type="transmembrane region" description="Helical" evidence="6">
    <location>
        <begin position="709"/>
        <end position="734"/>
    </location>
</feature>
<feature type="transmembrane region" description="Helical" evidence="6">
    <location>
        <begin position="336"/>
        <end position="358"/>
    </location>
</feature>
<feature type="transmembrane region" description="Helical" evidence="6">
    <location>
        <begin position="253"/>
        <end position="273"/>
    </location>
</feature>
<feature type="transmembrane region" description="Helical" evidence="6">
    <location>
        <begin position="293"/>
        <end position="315"/>
    </location>
</feature>
<dbReference type="Pfam" id="PF02687">
    <property type="entry name" value="FtsX"/>
    <property type="match status" value="2"/>
</dbReference>
<feature type="transmembrane region" description="Helical" evidence="6">
    <location>
        <begin position="151"/>
        <end position="176"/>
    </location>
</feature>
<organism evidence="8 9">
    <name type="scientific">Crossiella cryophila</name>
    <dbReference type="NCBI Taxonomy" id="43355"/>
    <lineage>
        <taxon>Bacteria</taxon>
        <taxon>Bacillati</taxon>
        <taxon>Actinomycetota</taxon>
        <taxon>Actinomycetes</taxon>
        <taxon>Pseudonocardiales</taxon>
        <taxon>Pseudonocardiaceae</taxon>
        <taxon>Crossiella</taxon>
    </lineage>
</organism>
<comment type="caution">
    <text evidence="8">The sequence shown here is derived from an EMBL/GenBank/DDBJ whole genome shotgun (WGS) entry which is preliminary data.</text>
</comment>
<gene>
    <name evidence="8" type="ORF">HNR67_000660</name>
</gene>
<evidence type="ECO:0000256" key="5">
    <source>
        <dbReference type="ARBA" id="ARBA00023136"/>
    </source>
</evidence>
<evidence type="ECO:0000256" key="3">
    <source>
        <dbReference type="ARBA" id="ARBA00022692"/>
    </source>
</evidence>
<reference evidence="8 9" key="1">
    <citation type="submission" date="2020-08" db="EMBL/GenBank/DDBJ databases">
        <title>Sequencing the genomes of 1000 actinobacteria strains.</title>
        <authorList>
            <person name="Klenk H.-P."/>
        </authorList>
    </citation>
    <scope>NUCLEOTIDE SEQUENCE [LARGE SCALE GENOMIC DNA]</scope>
    <source>
        <strain evidence="8 9">DSM 44230</strain>
    </source>
</reference>
<feature type="transmembrane region" description="Helical" evidence="6">
    <location>
        <begin position="421"/>
        <end position="441"/>
    </location>
</feature>
<evidence type="ECO:0000313" key="9">
    <source>
        <dbReference type="Proteomes" id="UP000533598"/>
    </source>
</evidence>
<keyword evidence="8" id="KW-0131">Cell cycle</keyword>
<keyword evidence="4 6" id="KW-1133">Transmembrane helix</keyword>
<evidence type="ECO:0000256" key="1">
    <source>
        <dbReference type="ARBA" id="ARBA00004651"/>
    </source>
</evidence>
<keyword evidence="5 6" id="KW-0472">Membrane</keyword>
<keyword evidence="2" id="KW-1003">Cell membrane</keyword>
<evidence type="ECO:0000259" key="7">
    <source>
        <dbReference type="Pfam" id="PF02687"/>
    </source>
</evidence>
<keyword evidence="8" id="KW-0132">Cell division</keyword>
<name>A0A7W7FQV4_9PSEU</name>
<dbReference type="Proteomes" id="UP000533598">
    <property type="component" value="Unassembled WGS sequence"/>
</dbReference>
<accession>A0A7W7FQV4</accession>
<evidence type="ECO:0000256" key="6">
    <source>
        <dbReference type="SAM" id="Phobius"/>
    </source>
</evidence>
<dbReference type="GO" id="GO:0051301">
    <property type="term" value="P:cell division"/>
    <property type="evidence" value="ECO:0007669"/>
    <property type="project" value="UniProtKB-KW"/>
</dbReference>
<feature type="transmembrane region" description="Helical" evidence="6">
    <location>
        <begin position="196"/>
        <end position="217"/>
    </location>
</feature>
<proteinExistence type="predicted"/>
<feature type="domain" description="ABC3 transporter permease C-terminal" evidence="7">
    <location>
        <begin position="206"/>
        <end position="317"/>
    </location>
</feature>
<feature type="transmembrane region" description="Helical" evidence="6">
    <location>
        <begin position="29"/>
        <end position="53"/>
    </location>
</feature>
<dbReference type="InterPro" id="IPR003838">
    <property type="entry name" value="ABC3_permease_C"/>
</dbReference>
<evidence type="ECO:0000256" key="2">
    <source>
        <dbReference type="ARBA" id="ARBA00022475"/>
    </source>
</evidence>
<feature type="transmembrane region" description="Helical" evidence="6">
    <location>
        <begin position="370"/>
        <end position="392"/>
    </location>
</feature>
<protein>
    <submittedName>
        <fullName evidence="8">Cell division protein FtsX</fullName>
    </submittedName>
</protein>
<feature type="transmembrane region" description="Helical" evidence="6">
    <location>
        <begin position="660"/>
        <end position="681"/>
    </location>
</feature>
<keyword evidence="9" id="KW-1185">Reference proteome</keyword>